<dbReference type="Pfam" id="PF16905">
    <property type="entry name" value="GPHH"/>
    <property type="match status" value="1"/>
</dbReference>
<evidence type="ECO:0000256" key="10">
    <source>
        <dbReference type="ARBA" id="ARBA00022989"/>
    </source>
</evidence>
<keyword evidence="2" id="KW-0813">Transport</keyword>
<evidence type="ECO:0000256" key="12">
    <source>
        <dbReference type="ARBA" id="ARBA00023136"/>
    </source>
</evidence>
<feature type="transmembrane region" description="Helical" evidence="20">
    <location>
        <begin position="1172"/>
        <end position="1192"/>
    </location>
</feature>
<reference evidence="22" key="1">
    <citation type="submission" date="2025-08" db="UniProtKB">
        <authorList>
            <consortium name="Ensembl"/>
        </authorList>
    </citation>
    <scope>IDENTIFICATION</scope>
</reference>
<feature type="transmembrane region" description="Helical" evidence="20">
    <location>
        <begin position="1061"/>
        <end position="1088"/>
    </location>
</feature>
<feature type="region of interest" description="Disordered" evidence="19">
    <location>
        <begin position="754"/>
        <end position="790"/>
    </location>
</feature>
<feature type="transmembrane region" description="Helical" evidence="20">
    <location>
        <begin position="233"/>
        <end position="256"/>
    </location>
</feature>
<dbReference type="InterPro" id="IPR002077">
    <property type="entry name" value="VDCCAlpha1"/>
</dbReference>
<dbReference type="PRINTS" id="PR00167">
    <property type="entry name" value="CACHANNEL"/>
</dbReference>
<evidence type="ECO:0000256" key="11">
    <source>
        <dbReference type="ARBA" id="ARBA00023065"/>
    </source>
</evidence>
<dbReference type="InterPro" id="IPR031688">
    <property type="entry name" value="CAC1F_C"/>
</dbReference>
<feature type="binding site" evidence="16">
    <location>
        <position position="327"/>
    </location>
    <ligand>
        <name>Ca(2+)</name>
        <dbReference type="ChEBI" id="CHEBI:29108"/>
    </ligand>
</feature>
<dbReference type="PANTHER" id="PTHR45628">
    <property type="entry name" value="VOLTAGE-DEPENDENT CALCIUM CHANNEL TYPE A SUBUNIT ALPHA-1"/>
    <property type="match status" value="1"/>
</dbReference>
<feature type="binding site" evidence="16">
    <location>
        <position position="685"/>
    </location>
    <ligand>
        <name>Ca(2+)</name>
        <dbReference type="ChEBI" id="CHEBI:29108"/>
    </ligand>
</feature>
<evidence type="ECO:0000256" key="20">
    <source>
        <dbReference type="SAM" id="Phobius"/>
    </source>
</evidence>
<keyword evidence="4 18" id="KW-0107">Calcium channel</keyword>
<keyword evidence="8 16" id="KW-0106">Calcium</keyword>
<feature type="transmembrane region" description="Helical" evidence="20">
    <location>
        <begin position="633"/>
        <end position="653"/>
    </location>
</feature>
<evidence type="ECO:0000256" key="15">
    <source>
        <dbReference type="ARBA" id="ARBA00036634"/>
    </source>
</evidence>
<comment type="function">
    <text evidence="18">Voltage-sensitive calcium channels (VSCC) mediate the entry of calcium ions into excitable cells and are also involved in a variety of calcium-dependent processes, including muscle contraction, hormone or neurotransmitter release, gene expression, cell motility, cell division and cell death.</text>
</comment>
<name>A0A8C5A178_GADMO</name>
<dbReference type="GeneTree" id="ENSGT00940000154839"/>
<dbReference type="Pfam" id="PF00520">
    <property type="entry name" value="Ion_trans"/>
    <property type="match status" value="4"/>
</dbReference>
<evidence type="ECO:0000256" key="8">
    <source>
        <dbReference type="ARBA" id="ARBA00022837"/>
    </source>
</evidence>
<feature type="compositionally biased region" description="Basic and acidic residues" evidence="19">
    <location>
        <begin position="1819"/>
        <end position="1829"/>
    </location>
</feature>
<feature type="transmembrane region" description="Helical" evidence="20">
    <location>
        <begin position="828"/>
        <end position="846"/>
    </location>
</feature>
<evidence type="ECO:0000256" key="6">
    <source>
        <dbReference type="ARBA" id="ARBA00022723"/>
    </source>
</evidence>
<feature type="transmembrane region" description="Helical" evidence="20">
    <location>
        <begin position="1204"/>
        <end position="1229"/>
    </location>
</feature>
<accession>A0A8C5A178</accession>
<feature type="compositionally biased region" description="Basic residues" evidence="19">
    <location>
        <begin position="58"/>
        <end position="70"/>
    </location>
</feature>
<keyword evidence="17" id="KW-0325">Glycoprotein</keyword>
<organism evidence="22 23">
    <name type="scientific">Gadus morhua</name>
    <name type="common">Atlantic cod</name>
    <dbReference type="NCBI Taxonomy" id="8049"/>
    <lineage>
        <taxon>Eukaryota</taxon>
        <taxon>Metazoa</taxon>
        <taxon>Chordata</taxon>
        <taxon>Craniata</taxon>
        <taxon>Vertebrata</taxon>
        <taxon>Euteleostomi</taxon>
        <taxon>Actinopterygii</taxon>
        <taxon>Neopterygii</taxon>
        <taxon>Teleostei</taxon>
        <taxon>Neoteleostei</taxon>
        <taxon>Acanthomorphata</taxon>
        <taxon>Zeiogadaria</taxon>
        <taxon>Gadariae</taxon>
        <taxon>Gadiformes</taxon>
        <taxon>Gadoidei</taxon>
        <taxon>Gadidae</taxon>
        <taxon>Gadus</taxon>
    </lineage>
</organism>
<keyword evidence="7" id="KW-0677">Repeat</keyword>
<feature type="transmembrane region" description="Helical" evidence="20">
    <location>
        <begin position="707"/>
        <end position="732"/>
    </location>
</feature>
<evidence type="ECO:0000256" key="9">
    <source>
        <dbReference type="ARBA" id="ARBA00022882"/>
    </source>
</evidence>
<feature type="binding site" evidence="16">
    <location>
        <position position="1034"/>
    </location>
    <ligand>
        <name>Ca(2+)</name>
        <dbReference type="ChEBI" id="CHEBI:29108"/>
    </ligand>
</feature>
<evidence type="ECO:0000256" key="18">
    <source>
        <dbReference type="RuleBase" id="RU003808"/>
    </source>
</evidence>
<keyword evidence="5 20" id="KW-0812">Transmembrane</keyword>
<dbReference type="SMART" id="SM01062">
    <property type="entry name" value="Ca_chan_IQ"/>
    <property type="match status" value="1"/>
</dbReference>
<feature type="region of interest" description="Disordered" evidence="19">
    <location>
        <begin position="1752"/>
        <end position="1863"/>
    </location>
</feature>
<dbReference type="GO" id="GO:0005891">
    <property type="term" value="C:voltage-gated calcium channel complex"/>
    <property type="evidence" value="ECO:0007669"/>
    <property type="project" value="InterPro"/>
</dbReference>
<feature type="region of interest" description="Disordered" evidence="19">
    <location>
        <begin position="1899"/>
        <end position="1932"/>
    </location>
</feature>
<feature type="transmembrane region" description="Helical" evidence="20">
    <location>
        <begin position="107"/>
        <end position="124"/>
    </location>
</feature>
<evidence type="ECO:0000259" key="21">
    <source>
        <dbReference type="SMART" id="SM01062"/>
    </source>
</evidence>
<dbReference type="Proteomes" id="UP000694546">
    <property type="component" value="Chromosome 13"/>
</dbReference>
<feature type="region of interest" description="Disordered" evidence="19">
    <location>
        <begin position="53"/>
        <end position="78"/>
    </location>
</feature>
<evidence type="ECO:0000256" key="3">
    <source>
        <dbReference type="ARBA" id="ARBA00022568"/>
    </source>
</evidence>
<dbReference type="GO" id="GO:0046872">
    <property type="term" value="F:metal ion binding"/>
    <property type="evidence" value="ECO:0007669"/>
    <property type="project" value="UniProtKB-KW"/>
</dbReference>
<keyword evidence="14" id="KW-0407">Ion channel</keyword>
<evidence type="ECO:0000256" key="13">
    <source>
        <dbReference type="ARBA" id="ARBA00023157"/>
    </source>
</evidence>
<dbReference type="Gene3D" id="6.10.250.2180">
    <property type="match status" value="1"/>
</dbReference>
<evidence type="ECO:0000256" key="16">
    <source>
        <dbReference type="PIRSR" id="PIRSR602077-1"/>
    </source>
</evidence>
<keyword evidence="10 20" id="KW-1133">Transmembrane helix</keyword>
<feature type="compositionally biased region" description="Polar residues" evidence="19">
    <location>
        <begin position="449"/>
        <end position="468"/>
    </location>
</feature>
<dbReference type="Pfam" id="PF08763">
    <property type="entry name" value="Ca_chan_IQ"/>
    <property type="match status" value="1"/>
</dbReference>
<feature type="transmembrane region" description="Helical" evidence="20">
    <location>
        <begin position="1140"/>
        <end position="1160"/>
    </location>
</feature>
<dbReference type="Pfam" id="PF16885">
    <property type="entry name" value="CAC1F_C"/>
    <property type="match status" value="1"/>
</dbReference>
<comment type="subcellular location">
    <subcellularLocation>
        <location evidence="1 18">Membrane</location>
        <topology evidence="1 18">Multi-pass membrane protein</topology>
    </subcellularLocation>
</comment>
<feature type="transmembrane region" description="Helical" evidence="20">
    <location>
        <begin position="346"/>
        <end position="368"/>
    </location>
</feature>
<dbReference type="OMA" id="RGSYYDY"/>
<feature type="domain" description="Voltage-dependent calcium channel alpha-1 subunit IQ" evidence="21">
    <location>
        <begin position="1540"/>
        <end position="1574"/>
    </location>
</feature>
<protein>
    <recommendedName>
        <fullName evidence="18">Voltage-dependent L-type calcium channel subunit alpha</fullName>
    </recommendedName>
</protein>
<feature type="compositionally biased region" description="Polar residues" evidence="19">
    <location>
        <begin position="1902"/>
        <end position="1916"/>
    </location>
</feature>
<dbReference type="InterPro" id="IPR050599">
    <property type="entry name" value="VDCC_alpha-1_subunit"/>
</dbReference>
<keyword evidence="3 18" id="KW-0109">Calcium transport</keyword>
<dbReference type="InterPro" id="IPR031649">
    <property type="entry name" value="GPHH_dom"/>
</dbReference>
<keyword evidence="23" id="KW-1185">Reference proteome</keyword>
<evidence type="ECO:0000256" key="2">
    <source>
        <dbReference type="ARBA" id="ARBA00022448"/>
    </source>
</evidence>
<sequence length="2100" mass="237535">MNYDYGGRLTSLTLNLSLASCEDIGANHTGVLLTLTLSYRLIHPSNLSRLNASLRSTSQKKRQQYAKSKKQGSNANSRPPRALFCLKLNNPIRRACISLVEWKPFDIFILIAIFANCMALAVYIPFPADDSNSTNHDLETVEYAFLIIFTIETFLKIIAYGLVAHQNAYVRNGWNMDLGVETSKFRVVLEAPGGGFDVKALRAFRVLRPLRLVSGVPSLQVVLNSIIKAMVPLLHIALLVLFVIIIYAIIGLELFIGKMHATCYIPGTVDIIAEDNPAPCAISGHGRTCSMNGTVCREGWHGPNDGITNFDNFMFAMLTVFQCITMEGWTDVLYWMNDAMGLELPWVYFVSLVIFGSFFVLNLVLGVLSGEFSKEREKAKARGDFQKLREKQQLEEDLKGYLDWITQAEDIDPENEDEGDEGSKRNRVTLADLTEKKKGRAFGWFSQSSETHASVPASETESVNTENPNGEDEKAPCCGPFCRRWRRWNRCCRRNCRFAVKSVPFYWLVIILVFLNTLTISSEHYNQPDWLTQVQDVANKVLLAMFTCEMLVKMYSLGLQCYFVSLFNRFDCFVVCGGITETILVELEIMPPLGISVFRCVRLLRIFKVTRHWQSLSNLVASLLNSMKSIASLLLLLFLFIIIFSLLGMQVFGGKFNFDETQTKRSTFDNFPQALLTVFQILTGEDWNAVMYDGIMAYGGPSSTGMIVSIYFIILFICGNYILLNVFLAIAVDNLADADSLNTPADKKREGKVDINTRLSCGSEEEEEIEDNAAEEDDPEVPSGPRPPISELVKKEKITPIPEGSAFFIFSNTNPIRVGCHKLINHHIFTNLILVFIMLSSASLAAEDPIRNFSARNIILGYFDYAFTAIFTVEIVLKMTTYGAFLHKGAFCRNYFNLLDLLVVGVSLVSFGIQTSAISVVKILRVLRVLRPLRAINRAKGLKIVCVCVFAHTHTVHVCVCPYMCVCVRGQVLLGFVHVCIYEYESTPSGTYILYKDGDVNQPAIHKRLWLNSEFNFDNVLMAMMALFTVSTFEGWPALLYKAIDSNRENLGPIYNYRVEISIFFIIYIIIIAFFMMNIFVGFVIVTFQEQGEKEYKNCELDKNQRQCVEYALKARPLRRYIPKNPYQYKFWYVVNSTGFEYIMFVLIMLNTLCLAVQHYGQSATFNYVMDILNMVFTTVFTVEMFLKLIAFKPRFCVAKKDRLLGYFGDAWNVFDAMVVIGSIVDIVLSEIDVSKPTETPQVDEQGNTEDSARISITFFRLFRVMRLVKLLSRGEGIRTLLWTFIKSFQALPYVALLIAMLFFIYAVIGMQVFGKIAMVDHTHINRNNNFQTFPQAVLLLFRCATGEAWQEIMLACMPGKLCDPESDYNPGEEMTCGSGFAVIYFISFYMLCAFLIINLFVAVIMDNFDYLTRDWSILGPHHLDEFKRIWSEYDPEAKGRIKHLDVVTLLRRIQPPLGFGKLCPHRVACKRLVAMNMPLNSDGTVMFNATLFALVRTALKIKTEGNLEQANEELRAVIKKIWKRTSMKLLDQVVPPAGDDEVTVGKFYATFLIQDYFRKFKKRKEEGLVGAHPTQNNTAIALQAGLRTLHDIGPEIRRAISCDLQDDELVDFIPEEDEEIYRRNGGLFGNHVMNGGHRRAEQHQTNATQRPLQVQPPPHYAHMEEQPAGRLGRANAMSHPNNNHHHPKSPKSTNINLNNANASTFAHVASLPPRPRPLPPSLKACVCMARHGSNLVATGVGIKDPPMLTRDLSPPAPPCPRTHTGDSRHPTIRREEEFEEDRYSGEYYSGEEFYEDDSMLSGERYSGSRYPNSDTEYETPKGYHHPDSYYDDDEQPLYRDSRRSPKRRQLPATPQAHRRPSFNFECLRRQGSQDELPHQRTALPLHLMQHQVMAVAGLDSSRAQRPSPTRSTRSWATPPATPGSKDQSPYYTPMIRVDHPRRESLANSHVPDRKSSWYTDDPEFSLRTYSPAHLQVPPGYRSQYHQKRGSATSLVEAVLISEGLGRYAKDPKFVAATKHEIADACEMTIDEMESAASHLLNGGVAPGLNGGVTVFPVATPRDYDSQDAAASYSDEEPDGPRRASYEEDLADEMICITTL</sequence>
<evidence type="ECO:0000256" key="1">
    <source>
        <dbReference type="ARBA" id="ARBA00004141"/>
    </source>
</evidence>
<dbReference type="GO" id="GO:0098703">
    <property type="term" value="P:calcium ion import across plasma membrane"/>
    <property type="evidence" value="ECO:0007669"/>
    <property type="project" value="TreeGrafter"/>
</dbReference>
<feature type="region of interest" description="Disordered" evidence="19">
    <location>
        <begin position="449"/>
        <end position="473"/>
    </location>
</feature>
<feature type="transmembrane region" description="Helical" evidence="20">
    <location>
        <begin position="1383"/>
        <end position="1406"/>
    </location>
</feature>
<comment type="catalytic activity">
    <reaction evidence="15">
        <text>Ca(2+)(in) = Ca(2+)(out)</text>
        <dbReference type="Rhea" id="RHEA:29671"/>
        <dbReference type="ChEBI" id="CHEBI:29108"/>
    </reaction>
</comment>
<dbReference type="InterPro" id="IPR005821">
    <property type="entry name" value="Ion_trans_dom"/>
</dbReference>
<evidence type="ECO:0000313" key="23">
    <source>
        <dbReference type="Proteomes" id="UP000694546"/>
    </source>
</evidence>
<reference evidence="22" key="2">
    <citation type="submission" date="2025-09" db="UniProtKB">
        <authorList>
            <consortium name="Ensembl"/>
        </authorList>
    </citation>
    <scope>IDENTIFICATION</scope>
</reference>
<keyword evidence="9 18" id="KW-0851">Voltage-gated channel</keyword>
<evidence type="ECO:0000256" key="5">
    <source>
        <dbReference type="ARBA" id="ARBA00022692"/>
    </source>
</evidence>
<dbReference type="PRINTS" id="PR01630">
    <property type="entry name" value="LVDCCALPHA1"/>
</dbReference>
<feature type="glycosylation site" description="N-linked (GlcNAc...) asparagine" evidence="17">
    <location>
        <position position="292"/>
    </location>
</feature>
<feature type="transmembrane region" description="Helical" evidence="20">
    <location>
        <begin position="901"/>
        <end position="924"/>
    </location>
</feature>
<feature type="transmembrane region" description="Helical" evidence="20">
    <location>
        <begin position="1291"/>
        <end position="1309"/>
    </location>
</feature>
<dbReference type="InterPro" id="IPR014873">
    <property type="entry name" value="VDCC_a1su_IQ"/>
</dbReference>
<dbReference type="Gene3D" id="1.20.120.350">
    <property type="entry name" value="Voltage-gated potassium channels. Chain C"/>
    <property type="match status" value="4"/>
</dbReference>
<feature type="compositionally biased region" description="Acidic residues" evidence="19">
    <location>
        <begin position="763"/>
        <end position="780"/>
    </location>
</feature>
<dbReference type="SUPFAM" id="SSF81324">
    <property type="entry name" value="Voltage-gated potassium channels"/>
    <property type="match status" value="4"/>
</dbReference>
<keyword evidence="6 16" id="KW-0479">Metal-binding</keyword>
<dbReference type="InterPro" id="IPR005446">
    <property type="entry name" value="VDCC_L_a1su"/>
</dbReference>
<evidence type="ECO:0000313" key="22">
    <source>
        <dbReference type="Ensembl" id="ENSGMOP00000024985.1"/>
    </source>
</evidence>
<keyword evidence="12 20" id="KW-0472">Membrane</keyword>
<feature type="transmembrane region" description="Helical" evidence="20">
    <location>
        <begin position="144"/>
        <end position="163"/>
    </location>
</feature>
<keyword evidence="11" id="KW-0406">Ion transport</keyword>
<evidence type="ECO:0000256" key="4">
    <source>
        <dbReference type="ARBA" id="ARBA00022673"/>
    </source>
</evidence>
<feature type="region of interest" description="Disordered" evidence="19">
    <location>
        <begin position="1673"/>
        <end position="1694"/>
    </location>
</feature>
<dbReference type="Gene3D" id="6.10.250.2500">
    <property type="match status" value="1"/>
</dbReference>
<feature type="transmembrane region" description="Helical" evidence="20">
    <location>
        <begin position="541"/>
        <end position="564"/>
    </location>
</feature>
<evidence type="ECO:0000256" key="14">
    <source>
        <dbReference type="ARBA" id="ARBA00023303"/>
    </source>
</evidence>
<dbReference type="InterPro" id="IPR027359">
    <property type="entry name" value="Volt_channel_dom_sf"/>
</dbReference>
<dbReference type="Gene3D" id="1.10.287.70">
    <property type="match status" value="4"/>
</dbReference>
<evidence type="ECO:0000256" key="17">
    <source>
        <dbReference type="PIRSR" id="PIRSR602077-3"/>
    </source>
</evidence>
<feature type="transmembrane region" description="Helical" evidence="20">
    <location>
        <begin position="858"/>
        <end position="881"/>
    </location>
</feature>
<feature type="transmembrane region" description="Helical" evidence="20">
    <location>
        <begin position="503"/>
        <end position="521"/>
    </location>
</feature>
<keyword evidence="13" id="KW-1015">Disulfide bond</keyword>
<evidence type="ECO:0000256" key="19">
    <source>
        <dbReference type="SAM" id="MobiDB-lite"/>
    </source>
</evidence>
<dbReference type="GO" id="GO:0008331">
    <property type="term" value="F:high voltage-gated calcium channel activity"/>
    <property type="evidence" value="ECO:0007669"/>
    <property type="project" value="TreeGrafter"/>
</dbReference>
<dbReference type="PANTHER" id="PTHR45628:SF11">
    <property type="entry name" value="VOLTAGE-DEPENDENT L-TYPE CALCIUM CHANNEL SUBUNIT ALPHA-1D"/>
    <property type="match status" value="1"/>
</dbReference>
<feature type="compositionally biased region" description="Basic and acidic residues" evidence="19">
    <location>
        <begin position="1764"/>
        <end position="1785"/>
    </location>
</feature>
<proteinExistence type="inferred from homology"/>
<feature type="region of interest" description="Disordered" evidence="19">
    <location>
        <begin position="2066"/>
        <end position="2088"/>
    </location>
</feature>
<dbReference type="Ensembl" id="ENSGMOT00000053911.1">
    <property type="protein sequence ID" value="ENSGMOP00000024985.1"/>
    <property type="gene ID" value="ENSGMOG00000017493.2"/>
</dbReference>
<comment type="similarity">
    <text evidence="18">Belongs to the calcium channel alpha-1 subunit (TC 1.A.1.11) family.</text>
</comment>
<evidence type="ECO:0000256" key="7">
    <source>
        <dbReference type="ARBA" id="ARBA00022737"/>
    </source>
</evidence>